<dbReference type="InterPro" id="IPR053157">
    <property type="entry name" value="Sterol_Uptake_Regulator"/>
</dbReference>
<evidence type="ECO:0000256" key="1">
    <source>
        <dbReference type="ARBA" id="ARBA00023242"/>
    </source>
</evidence>
<organism evidence="2 3">
    <name type="scientific">Diaporthe australafricana</name>
    <dbReference type="NCBI Taxonomy" id="127596"/>
    <lineage>
        <taxon>Eukaryota</taxon>
        <taxon>Fungi</taxon>
        <taxon>Dikarya</taxon>
        <taxon>Ascomycota</taxon>
        <taxon>Pezizomycotina</taxon>
        <taxon>Sordariomycetes</taxon>
        <taxon>Sordariomycetidae</taxon>
        <taxon>Diaporthales</taxon>
        <taxon>Diaporthaceae</taxon>
        <taxon>Diaporthe</taxon>
    </lineage>
</organism>
<gene>
    <name evidence="2" type="ORF">Daus18300_000145</name>
</gene>
<evidence type="ECO:0008006" key="4">
    <source>
        <dbReference type="Google" id="ProtNLM"/>
    </source>
</evidence>
<accession>A0ABR3Y7Y7</accession>
<evidence type="ECO:0000313" key="2">
    <source>
        <dbReference type="EMBL" id="KAL1884036.1"/>
    </source>
</evidence>
<keyword evidence="3" id="KW-1185">Reference proteome</keyword>
<dbReference type="Proteomes" id="UP001583177">
    <property type="component" value="Unassembled WGS sequence"/>
</dbReference>
<dbReference type="InterPro" id="IPR021858">
    <property type="entry name" value="Fun_TF"/>
</dbReference>
<evidence type="ECO:0000313" key="3">
    <source>
        <dbReference type="Proteomes" id="UP001583177"/>
    </source>
</evidence>
<sequence>MDDMALLHHWTTSTSRTIVGLSGADYWWQEAFPRVAFGHPFLMHGILSLAALHLAHTHVGDDRKRYMADAARRQNLALPGFGQAIANMSEANSDAIFACASVNIAYVFGMYGDLYDSGNVGSSHSARNARVLGAEWIPMIRGIDAVLKPIYEHTRLGPLSPLLNLENWGELDPDSEEPDDTDRQMCKLRTIWDDGPDGELYDQTLYIMRKCYLYMRQFTRTVETAVEPAFYNRTWSGPMMWLVFLPEDFLIRLRQRQPAALVLFAYLGVMLHTVDNLWIFRGWGTNIVDVVDGILGDYFRPWMEWPKEAVGFTSRES</sequence>
<comment type="caution">
    <text evidence="2">The sequence shown here is derived from an EMBL/GenBank/DDBJ whole genome shotgun (WGS) entry which is preliminary data.</text>
</comment>
<keyword evidence="1" id="KW-0539">Nucleus</keyword>
<dbReference type="PANTHER" id="PTHR47784">
    <property type="entry name" value="STEROL UPTAKE CONTROL PROTEIN 2"/>
    <property type="match status" value="1"/>
</dbReference>
<dbReference type="PANTHER" id="PTHR47784:SF5">
    <property type="entry name" value="STEROL UPTAKE CONTROL PROTEIN 2"/>
    <property type="match status" value="1"/>
</dbReference>
<protein>
    <recommendedName>
        <fullName evidence="4">C6 zinc finger domain-containing protein</fullName>
    </recommendedName>
</protein>
<name>A0ABR3Y7Y7_9PEZI</name>
<reference evidence="2 3" key="1">
    <citation type="journal article" date="2024" name="IMA Fungus">
        <title>IMA Genome - F19 : A genome assembly and annotation guide to empower mycologists, including annotated draft genome sequences of Ceratocystis pirilliformis, Diaporthe australafricana, Fusarium ophioides, Paecilomyces lecythidis, and Sporothrix stenoceras.</title>
        <authorList>
            <person name="Aylward J."/>
            <person name="Wilson A.M."/>
            <person name="Visagie C.M."/>
            <person name="Spraker J."/>
            <person name="Barnes I."/>
            <person name="Buitendag C."/>
            <person name="Ceriani C."/>
            <person name="Del Mar Angel L."/>
            <person name="du Plessis D."/>
            <person name="Fuchs T."/>
            <person name="Gasser K."/>
            <person name="Kramer D."/>
            <person name="Li W."/>
            <person name="Munsamy K."/>
            <person name="Piso A."/>
            <person name="Price J.L."/>
            <person name="Sonnekus B."/>
            <person name="Thomas C."/>
            <person name="van der Nest A."/>
            <person name="van Dijk A."/>
            <person name="van Heerden A."/>
            <person name="van Vuuren N."/>
            <person name="Yilmaz N."/>
            <person name="Duong T.A."/>
            <person name="van der Merwe N.A."/>
            <person name="Wingfield M.J."/>
            <person name="Wingfield B.D."/>
        </authorList>
    </citation>
    <scope>NUCLEOTIDE SEQUENCE [LARGE SCALE GENOMIC DNA]</scope>
    <source>
        <strain evidence="2 3">CMW 18300</strain>
    </source>
</reference>
<dbReference type="Pfam" id="PF11951">
    <property type="entry name" value="Fungal_trans_2"/>
    <property type="match status" value="1"/>
</dbReference>
<dbReference type="EMBL" id="JAWRVE010000001">
    <property type="protein sequence ID" value="KAL1884036.1"/>
    <property type="molecule type" value="Genomic_DNA"/>
</dbReference>
<proteinExistence type="predicted"/>